<dbReference type="GO" id="GO:0004784">
    <property type="term" value="F:superoxide dismutase activity"/>
    <property type="evidence" value="ECO:0007669"/>
    <property type="project" value="UniProtKB-EC"/>
</dbReference>
<dbReference type="InterPro" id="IPR024134">
    <property type="entry name" value="SOD_Cu/Zn_/chaperone"/>
</dbReference>
<gene>
    <name evidence="5" type="ORF">SAMN05660859_2863</name>
</gene>
<dbReference type="Gene3D" id="2.60.40.200">
    <property type="entry name" value="Superoxide dismutase, copper/zinc binding domain"/>
    <property type="match status" value="1"/>
</dbReference>
<dbReference type="STRING" id="177413.SAMN05660859_2863"/>
<dbReference type="CDD" id="cd00305">
    <property type="entry name" value="Cu-Zn_Superoxide_Dismutase"/>
    <property type="match status" value="1"/>
</dbReference>
<dbReference type="RefSeq" id="WP_091440798.1">
    <property type="nucleotide sequence ID" value="NZ_FMTP01000004.1"/>
</dbReference>
<dbReference type="PROSITE" id="PS00332">
    <property type="entry name" value="SOD_CU_ZN_2"/>
    <property type="match status" value="1"/>
</dbReference>
<feature type="domain" description="Superoxide dismutase copper/zinc binding" evidence="4">
    <location>
        <begin position="46"/>
        <end position="177"/>
    </location>
</feature>
<dbReference type="PRINTS" id="PR00068">
    <property type="entry name" value="CUZNDISMTASE"/>
</dbReference>
<reference evidence="6" key="1">
    <citation type="submission" date="2016-10" db="EMBL/GenBank/DDBJ databases">
        <authorList>
            <person name="Varghese N."/>
            <person name="Submissions S."/>
        </authorList>
    </citation>
    <scope>NUCLEOTIDE SEQUENCE [LARGE SCALE GENOMIC DNA]</scope>
    <source>
        <strain evidence="6">CGMCC 1.1761</strain>
    </source>
</reference>
<dbReference type="SUPFAM" id="SSF49329">
    <property type="entry name" value="Cu,Zn superoxide dismutase-like"/>
    <property type="match status" value="1"/>
</dbReference>
<comment type="cofactor">
    <cofactor evidence="2">
        <name>Cu cation</name>
        <dbReference type="ChEBI" id="CHEBI:23378"/>
    </cofactor>
    <text evidence="2">Binds 1 copper ion per subunit.</text>
</comment>
<dbReference type="InterPro" id="IPR001424">
    <property type="entry name" value="SOD_Cu_Zn_dom"/>
</dbReference>
<name>A0A1G4TDR7_9HYPH</name>
<protein>
    <recommendedName>
        <fullName evidence="2">Superoxide dismutase [Cu-Zn]</fullName>
        <ecNumber evidence="2">1.15.1.1</ecNumber>
    </recommendedName>
</protein>
<dbReference type="EC" id="1.15.1.1" evidence="2"/>
<comment type="function">
    <text evidence="2">Destroys radicals which are normally produced within the cells and which are toxic to biological systems.</text>
</comment>
<feature type="signal peptide" evidence="3">
    <location>
        <begin position="1"/>
        <end position="20"/>
    </location>
</feature>
<dbReference type="Pfam" id="PF00080">
    <property type="entry name" value="Sod_Cu"/>
    <property type="match status" value="1"/>
</dbReference>
<keyword evidence="2" id="KW-0862">Zinc</keyword>
<dbReference type="GO" id="GO:0005507">
    <property type="term" value="F:copper ion binding"/>
    <property type="evidence" value="ECO:0007669"/>
    <property type="project" value="InterPro"/>
</dbReference>
<dbReference type="InterPro" id="IPR036423">
    <property type="entry name" value="SOD-like_Cu/Zn_dom_sf"/>
</dbReference>
<dbReference type="InterPro" id="IPR018152">
    <property type="entry name" value="SOD_Cu/Zn_BS"/>
</dbReference>
<evidence type="ECO:0000313" key="6">
    <source>
        <dbReference type="Proteomes" id="UP000198889"/>
    </source>
</evidence>
<dbReference type="PANTHER" id="PTHR10003">
    <property type="entry name" value="SUPEROXIDE DISMUTASE CU-ZN -RELATED"/>
    <property type="match status" value="1"/>
</dbReference>
<evidence type="ECO:0000259" key="4">
    <source>
        <dbReference type="Pfam" id="PF00080"/>
    </source>
</evidence>
<evidence type="ECO:0000313" key="5">
    <source>
        <dbReference type="EMBL" id="SCW79458.1"/>
    </source>
</evidence>
<organism evidence="5 6">
    <name type="scientific">Ancylobacter rudongensis</name>
    <dbReference type="NCBI Taxonomy" id="177413"/>
    <lineage>
        <taxon>Bacteria</taxon>
        <taxon>Pseudomonadati</taxon>
        <taxon>Pseudomonadota</taxon>
        <taxon>Alphaproteobacteria</taxon>
        <taxon>Hyphomicrobiales</taxon>
        <taxon>Xanthobacteraceae</taxon>
        <taxon>Ancylobacter</taxon>
    </lineage>
</organism>
<evidence type="ECO:0000256" key="2">
    <source>
        <dbReference type="RuleBase" id="RU000393"/>
    </source>
</evidence>
<comment type="catalytic activity">
    <reaction evidence="2">
        <text>2 superoxide + 2 H(+) = H2O2 + O2</text>
        <dbReference type="Rhea" id="RHEA:20696"/>
        <dbReference type="ChEBI" id="CHEBI:15378"/>
        <dbReference type="ChEBI" id="CHEBI:15379"/>
        <dbReference type="ChEBI" id="CHEBI:16240"/>
        <dbReference type="ChEBI" id="CHEBI:18421"/>
        <dbReference type="EC" id="1.15.1.1"/>
    </reaction>
</comment>
<evidence type="ECO:0000256" key="1">
    <source>
        <dbReference type="ARBA" id="ARBA00010457"/>
    </source>
</evidence>
<keyword evidence="3" id="KW-0732">Signal</keyword>
<keyword evidence="2" id="KW-0479">Metal-binding</keyword>
<sequence length="180" mass="18434">MRRLSIATAMLCAVAAPVLAQSPGPGVLPEKTAAAAFMSPDGEQIGNATLKQTPHGVLISVEVAGIAPGQHGFHIHETGRCDPQDGFKSAGGHYAPRGNRHGLLDPDGPHAGDMPNQFVGPSGTISVQVLNTNVTLESGTGTLFDEDGSALVIHSGPDDYKSQPAGNAGDRIACGVIERP</sequence>
<feature type="chain" id="PRO_5011723468" description="Superoxide dismutase [Cu-Zn]" evidence="3">
    <location>
        <begin position="21"/>
        <end position="180"/>
    </location>
</feature>
<dbReference type="EMBL" id="FMTP01000004">
    <property type="protein sequence ID" value="SCW79458.1"/>
    <property type="molecule type" value="Genomic_DNA"/>
</dbReference>
<keyword evidence="6" id="KW-1185">Reference proteome</keyword>
<comment type="cofactor">
    <cofactor evidence="2">
        <name>Zn(2+)</name>
        <dbReference type="ChEBI" id="CHEBI:29105"/>
    </cofactor>
    <text evidence="2">Binds 1 zinc ion per subunit.</text>
</comment>
<keyword evidence="2" id="KW-0186">Copper</keyword>
<accession>A0A1G4TDR7</accession>
<evidence type="ECO:0000256" key="3">
    <source>
        <dbReference type="SAM" id="SignalP"/>
    </source>
</evidence>
<keyword evidence="2" id="KW-0560">Oxidoreductase</keyword>
<dbReference type="Proteomes" id="UP000198889">
    <property type="component" value="Unassembled WGS sequence"/>
</dbReference>
<proteinExistence type="inferred from homology"/>
<comment type="similarity">
    <text evidence="1 2">Belongs to the Cu-Zn superoxide dismutase family.</text>
</comment>
<dbReference type="AlphaFoldDB" id="A0A1G4TDR7"/>